<feature type="transmembrane region" description="Helical" evidence="2">
    <location>
        <begin position="64"/>
        <end position="88"/>
    </location>
</feature>
<dbReference type="PANTHER" id="PTHR30576">
    <property type="entry name" value="COLANIC BIOSYNTHESIS UDP-GLUCOSE LIPID CARRIER TRANSFERASE"/>
    <property type="match status" value="1"/>
</dbReference>
<evidence type="ECO:0000256" key="2">
    <source>
        <dbReference type="SAM" id="Phobius"/>
    </source>
</evidence>
<evidence type="ECO:0000256" key="1">
    <source>
        <dbReference type="ARBA" id="ARBA00006464"/>
    </source>
</evidence>
<keyword evidence="4" id="KW-0808">Transferase</keyword>
<proteinExistence type="inferred from homology"/>
<comment type="similarity">
    <text evidence="1">Belongs to the bacterial sugar transferase family.</text>
</comment>
<dbReference type="AlphaFoldDB" id="A0A7V2AUP3"/>
<keyword evidence="2" id="KW-1133">Transmembrane helix</keyword>
<comment type="caution">
    <text evidence="4">The sequence shown here is derived from an EMBL/GenBank/DDBJ whole genome shotgun (WGS) entry which is preliminary data.</text>
</comment>
<evidence type="ECO:0000259" key="3">
    <source>
        <dbReference type="Pfam" id="PF02397"/>
    </source>
</evidence>
<keyword evidence="2" id="KW-0472">Membrane</keyword>
<reference evidence="4" key="1">
    <citation type="journal article" date="2020" name="mSystems">
        <title>Genome- and Community-Level Interaction Insights into Carbon Utilization and Element Cycling Functions of Hydrothermarchaeota in Hydrothermal Sediment.</title>
        <authorList>
            <person name="Zhou Z."/>
            <person name="Liu Y."/>
            <person name="Xu W."/>
            <person name="Pan J."/>
            <person name="Luo Z.H."/>
            <person name="Li M."/>
        </authorList>
    </citation>
    <scope>NUCLEOTIDE SEQUENCE [LARGE SCALE GENOMIC DNA]</scope>
    <source>
        <strain evidence="4">SpSt-1233</strain>
    </source>
</reference>
<evidence type="ECO:0000313" key="4">
    <source>
        <dbReference type="EMBL" id="HER43613.1"/>
    </source>
</evidence>
<dbReference type="Pfam" id="PF02397">
    <property type="entry name" value="Bac_transf"/>
    <property type="match status" value="2"/>
</dbReference>
<organism evidence="4">
    <name type="scientific">Eiseniibacteriota bacterium</name>
    <dbReference type="NCBI Taxonomy" id="2212470"/>
    <lineage>
        <taxon>Bacteria</taxon>
        <taxon>Candidatus Eiseniibacteriota</taxon>
    </lineage>
</organism>
<dbReference type="Proteomes" id="UP000886069">
    <property type="component" value="Unassembled WGS sequence"/>
</dbReference>
<dbReference type="GO" id="GO:0016780">
    <property type="term" value="F:phosphotransferase activity, for other substituted phosphate groups"/>
    <property type="evidence" value="ECO:0007669"/>
    <property type="project" value="TreeGrafter"/>
</dbReference>
<dbReference type="EMBL" id="DSEC01000286">
    <property type="protein sequence ID" value="HER43613.1"/>
    <property type="molecule type" value="Genomic_DNA"/>
</dbReference>
<protein>
    <submittedName>
        <fullName evidence="4">Sugar transferase</fullName>
    </submittedName>
</protein>
<feature type="domain" description="Bacterial sugar transferase" evidence="3">
    <location>
        <begin position="62"/>
        <end position="108"/>
    </location>
</feature>
<name>A0A7V2AUP3_UNCEI</name>
<dbReference type="InterPro" id="IPR003362">
    <property type="entry name" value="Bact_transf"/>
</dbReference>
<dbReference type="PANTHER" id="PTHR30576:SF0">
    <property type="entry name" value="UNDECAPRENYL-PHOSPHATE N-ACETYLGALACTOSAMINYL 1-PHOSPHATE TRANSFERASE-RELATED"/>
    <property type="match status" value="1"/>
</dbReference>
<gene>
    <name evidence="4" type="ORF">ENO08_04050</name>
</gene>
<keyword evidence="2" id="KW-0812">Transmembrane</keyword>
<feature type="domain" description="Bacterial sugar transferase" evidence="3">
    <location>
        <begin position="135"/>
        <end position="273"/>
    </location>
</feature>
<sequence length="279" mass="31890">MERDIYGGEYRMGVDERSTVESVGDGQLYRRDIDPEIDDLSFMANRIRNNLSSRLDGAMKAKRVFDVIAASLALILLSPLFLIAAALIKIESRGAVFYIQERIGLNRRMGDRRRAYTPVETDRRDKTDRRKNIHAGQPFRIYKFRTMVADAEKFGPVLASDNDPRVTKIGRLFRKTRIDEVPQFINVLKGEMSIIGPRPERSFFINQMKSEIPDFPARLLVKPGITGLAQVENGYTQTLERMGEKLFYDLKYISELGILQEIRILFKTIYVVATGKGAC</sequence>
<accession>A0A7V2AUP3</accession>